<dbReference type="PROSITE" id="PS51257">
    <property type="entry name" value="PROKAR_LIPOPROTEIN"/>
    <property type="match status" value="1"/>
</dbReference>
<evidence type="ECO:0000313" key="2">
    <source>
        <dbReference type="Proteomes" id="UP000251241"/>
    </source>
</evidence>
<dbReference type="AlphaFoldDB" id="A0A2X2LGS7"/>
<protein>
    <submittedName>
        <fullName evidence="1">Uncharacterized protein</fullName>
    </submittedName>
</protein>
<dbReference type="SUPFAM" id="SSF50965">
    <property type="entry name" value="Galactose oxidase, central domain"/>
    <property type="match status" value="1"/>
</dbReference>
<organism evidence="1 2">
    <name type="scientific">Sphingobacterium multivorum</name>
    <dbReference type="NCBI Taxonomy" id="28454"/>
    <lineage>
        <taxon>Bacteria</taxon>
        <taxon>Pseudomonadati</taxon>
        <taxon>Bacteroidota</taxon>
        <taxon>Sphingobacteriia</taxon>
        <taxon>Sphingobacteriales</taxon>
        <taxon>Sphingobacteriaceae</taxon>
        <taxon>Sphingobacterium</taxon>
    </lineage>
</organism>
<dbReference type="GeneID" id="97179463"/>
<accession>A0A2X2LGS7</accession>
<dbReference type="EMBL" id="UAUU01000011">
    <property type="protein sequence ID" value="SPZ92479.1"/>
    <property type="molecule type" value="Genomic_DNA"/>
</dbReference>
<dbReference type="RefSeq" id="WP_112375912.1">
    <property type="nucleotide sequence ID" value="NZ_CP069793.1"/>
</dbReference>
<dbReference type="Proteomes" id="UP000251241">
    <property type="component" value="Unassembled WGS sequence"/>
</dbReference>
<proteinExistence type="predicted"/>
<dbReference type="InterPro" id="IPR011043">
    <property type="entry name" value="Gal_Oxase/kelch_b-propeller"/>
</dbReference>
<gene>
    <name evidence="1" type="ORF">NCTC11343_04526</name>
</gene>
<sequence length="519" mass="59513">MGNFNKYLCLLGLVFLMSACKTEKNEVFPRIINEAITSVRDKEISMTYQISSLGYTKSGVRYYKKDNPSQGKSVEAVREGDMFRLTLNELDSESTYILVPYIEYNGNTIESERKTEITTTAPFPEDFTLFWPTPVATYDETGRFTTVVEGKNLHNINLRDLKFLYWKDTLHMDYPQATKNGTYQINLSGYYPYRDGNHMMRVLYKEKEIIGQAIDFIYTGKALSLKLKKTSLRTTYASICNNQIYYFGENSVSLFDPETSRLQNIAHIPDSIRFLPAKSVSLKNKIFFVSQPVSHILPSLEPDAFHGNELLCQAFDVEKREFSKYYFSRPQLKESHGYNNHGIFVHNNTVYQTYTLTLNSRGIKNIVAKYSPEKDKFEEIATFDINFTSDCFVSVNGRLYALGISNVFDQGFNIGYTLTVYAVDAGTFKLTELYRAGTTHQTYPYAPVGAINYGGDIVLALDVNNFMLYNVAKNTLNTVHLSSDVDHMYFGGMFIYKDKYYLNTDLNFLEGSIYEMSIQ</sequence>
<dbReference type="Gene3D" id="2.120.10.80">
    <property type="entry name" value="Kelch-type beta propeller"/>
    <property type="match status" value="1"/>
</dbReference>
<evidence type="ECO:0000313" key="1">
    <source>
        <dbReference type="EMBL" id="SPZ92479.1"/>
    </source>
</evidence>
<name>A0A2X2LGS7_SPHMU</name>
<reference evidence="1 2" key="1">
    <citation type="submission" date="2018-06" db="EMBL/GenBank/DDBJ databases">
        <authorList>
            <consortium name="Pathogen Informatics"/>
            <person name="Doyle S."/>
        </authorList>
    </citation>
    <scope>NUCLEOTIDE SEQUENCE [LARGE SCALE GENOMIC DNA]</scope>
    <source>
        <strain evidence="1 2">NCTC11343</strain>
    </source>
</reference>
<dbReference type="InterPro" id="IPR015915">
    <property type="entry name" value="Kelch-typ_b-propeller"/>
</dbReference>